<dbReference type="PROSITE" id="PS51257">
    <property type="entry name" value="PROKAR_LIPOPROTEIN"/>
    <property type="match status" value="1"/>
</dbReference>
<sequence>MKYYLYAAIGIVFSLISCTSEQQNTPEAVVKGFITAVNKNNFAEAKRYGDSTVIARMSQIEEMLGVYKGEIPQNPEIDFKVIEVTPTDPQSAIVTYSISATETYKQLKVRQIAGQWKVTLDLQEASPMSEKP</sequence>
<evidence type="ECO:0000313" key="1">
    <source>
        <dbReference type="EMBL" id="MEB3074351.1"/>
    </source>
</evidence>
<organism evidence="1 2">
    <name type="scientific">Capnocytophaga gingivalis</name>
    <dbReference type="NCBI Taxonomy" id="1017"/>
    <lineage>
        <taxon>Bacteria</taxon>
        <taxon>Pseudomonadati</taxon>
        <taxon>Bacteroidota</taxon>
        <taxon>Flavobacteriia</taxon>
        <taxon>Flavobacteriales</taxon>
        <taxon>Flavobacteriaceae</taxon>
        <taxon>Capnocytophaga</taxon>
    </lineage>
</organism>
<evidence type="ECO:0000313" key="2">
    <source>
        <dbReference type="Proteomes" id="UP001311730"/>
    </source>
</evidence>
<protein>
    <submittedName>
        <fullName evidence="1">Lumazine-binding protein</fullName>
    </submittedName>
</protein>
<comment type="caution">
    <text evidence="1">The sequence shown here is derived from an EMBL/GenBank/DDBJ whole genome shotgun (WGS) entry which is preliminary data.</text>
</comment>
<reference evidence="1 2" key="1">
    <citation type="submission" date="2023-12" db="EMBL/GenBank/DDBJ databases">
        <title>Genomic sequences of Capnocytophaga and Parvimonas strains.</title>
        <authorList>
            <person name="Watt R.M."/>
            <person name="Wang M."/>
            <person name="Yang T."/>
            <person name="Tong W.M."/>
        </authorList>
    </citation>
    <scope>NUCLEOTIDE SEQUENCE [LARGE SCALE GENOMIC DNA]</scope>
    <source>
        <strain evidence="1 2">CCUG 13096</strain>
    </source>
</reference>
<dbReference type="Gene3D" id="3.10.450.50">
    <property type="match status" value="1"/>
</dbReference>
<dbReference type="Proteomes" id="UP001311730">
    <property type="component" value="Unassembled WGS sequence"/>
</dbReference>
<proteinExistence type="predicted"/>
<keyword evidence="2" id="KW-1185">Reference proteome</keyword>
<name>A0ABU5Z5Z3_9FLAO</name>
<gene>
    <name evidence="1" type="ORF">VJJ08_03420</name>
</gene>
<accession>A0ABU5Z5Z3</accession>
<dbReference type="RefSeq" id="WP_323982765.1">
    <property type="nucleotide sequence ID" value="NZ_JAYKBW010000003.1"/>
</dbReference>
<dbReference type="EMBL" id="JAYKBW010000003">
    <property type="protein sequence ID" value="MEB3074351.1"/>
    <property type="molecule type" value="Genomic_DNA"/>
</dbReference>